<evidence type="ECO:0000256" key="3">
    <source>
        <dbReference type="ARBA" id="ARBA00022801"/>
    </source>
</evidence>
<comment type="caution">
    <text evidence="6">The sequence shown here is derived from an EMBL/GenBank/DDBJ whole genome shotgun (WGS) entry which is preliminary data.</text>
</comment>
<dbReference type="NCBIfam" id="TIGR00040">
    <property type="entry name" value="yfcE"/>
    <property type="match status" value="1"/>
</dbReference>
<dbReference type="InterPro" id="IPR000979">
    <property type="entry name" value="Phosphodiesterase_MJ0936/Vps29"/>
</dbReference>
<dbReference type="InterPro" id="IPR024654">
    <property type="entry name" value="Calcineurin-like_PHP_lpxH"/>
</dbReference>
<protein>
    <recommendedName>
        <fullName evidence="4">Phosphoesterase</fullName>
        <ecNumber evidence="4">3.1.4.-</ecNumber>
    </recommendedName>
</protein>
<keyword evidence="2 4" id="KW-0479">Metal-binding</keyword>
<comment type="cofactor">
    <cofactor evidence="4">
        <name>a divalent metal cation</name>
        <dbReference type="ChEBI" id="CHEBI:60240"/>
    </cofactor>
</comment>
<dbReference type="InterPro" id="IPR029052">
    <property type="entry name" value="Metallo-depent_PP-like"/>
</dbReference>
<sequence length="158" mass="17885">MRVCIISDTHGNMSKVTHYLEENLNFFDEIWHLGDFIKDTEQLKQKFGRPMIAVKGNCDFYQSGPEEIVREIDGKRVLLCHGHHHSVKSSLMNLYYYAVQQNVDVVCFGHTHVPVNEREEGILCFNPGSAAIPRAGFRASIGIMEFGSGRVVATHVHL</sequence>
<dbReference type="Gene3D" id="3.60.21.10">
    <property type="match status" value="1"/>
</dbReference>
<accession>A0ABS5PL15</accession>
<evidence type="ECO:0000313" key="6">
    <source>
        <dbReference type="EMBL" id="MBS7525597.1"/>
    </source>
</evidence>
<dbReference type="Pfam" id="PF12850">
    <property type="entry name" value="Metallophos_2"/>
    <property type="match status" value="1"/>
</dbReference>
<dbReference type="Proteomes" id="UP000746471">
    <property type="component" value="Unassembled WGS sequence"/>
</dbReference>
<proteinExistence type="inferred from homology"/>
<dbReference type="PANTHER" id="PTHR11124">
    <property type="entry name" value="VACUOLAR SORTING PROTEIN VPS29"/>
    <property type="match status" value="1"/>
</dbReference>
<dbReference type="RefSeq" id="WP_213235382.1">
    <property type="nucleotide sequence ID" value="NZ_JAHBCL010000003.1"/>
</dbReference>
<dbReference type="EC" id="3.1.4.-" evidence="4"/>
<evidence type="ECO:0000256" key="2">
    <source>
        <dbReference type="ARBA" id="ARBA00022723"/>
    </source>
</evidence>
<name>A0ABS5PL15_9FIRM</name>
<dbReference type="EMBL" id="JAHBCL010000003">
    <property type="protein sequence ID" value="MBS7525597.1"/>
    <property type="molecule type" value="Genomic_DNA"/>
</dbReference>
<dbReference type="InterPro" id="IPR020935">
    <property type="entry name" value="PdiEstase_YfcE_CS"/>
</dbReference>
<dbReference type="PROSITE" id="PS01269">
    <property type="entry name" value="UPF0025"/>
    <property type="match status" value="1"/>
</dbReference>
<comment type="similarity">
    <text evidence="1 4">Belongs to the metallophosphoesterase superfamily. YfcE family.</text>
</comment>
<dbReference type="CDD" id="cd00841">
    <property type="entry name" value="MPP_YfcE"/>
    <property type="match status" value="1"/>
</dbReference>
<keyword evidence="3" id="KW-0378">Hydrolase</keyword>
<dbReference type="SUPFAM" id="SSF56300">
    <property type="entry name" value="Metallo-dependent phosphatases"/>
    <property type="match status" value="1"/>
</dbReference>
<organism evidence="6 7">
    <name type="scientific">Fusibacter paucivorans</name>
    <dbReference type="NCBI Taxonomy" id="76009"/>
    <lineage>
        <taxon>Bacteria</taxon>
        <taxon>Bacillati</taxon>
        <taxon>Bacillota</taxon>
        <taxon>Clostridia</taxon>
        <taxon>Eubacteriales</taxon>
        <taxon>Eubacteriales Family XII. Incertae Sedis</taxon>
        <taxon>Fusibacter</taxon>
    </lineage>
</organism>
<evidence type="ECO:0000259" key="5">
    <source>
        <dbReference type="Pfam" id="PF12850"/>
    </source>
</evidence>
<reference evidence="6 7" key="1">
    <citation type="submission" date="2021-05" db="EMBL/GenBank/DDBJ databases">
        <title>Fusibacter ferrireducens sp. nov., an anaerobic, sulfur- and Fe-reducing bacterium isolated from the mangrove sediment.</title>
        <authorList>
            <person name="Qiu D."/>
        </authorList>
    </citation>
    <scope>NUCLEOTIDE SEQUENCE [LARGE SCALE GENOMIC DNA]</scope>
    <source>
        <strain evidence="6 7">DSM 12116</strain>
    </source>
</reference>
<keyword evidence="7" id="KW-1185">Reference proteome</keyword>
<gene>
    <name evidence="6" type="ORF">KHM83_02790</name>
</gene>
<evidence type="ECO:0000313" key="7">
    <source>
        <dbReference type="Proteomes" id="UP000746471"/>
    </source>
</evidence>
<evidence type="ECO:0000256" key="1">
    <source>
        <dbReference type="ARBA" id="ARBA00008950"/>
    </source>
</evidence>
<dbReference type="InterPro" id="IPR041802">
    <property type="entry name" value="MPP_YfcE"/>
</dbReference>
<evidence type="ECO:0000256" key="4">
    <source>
        <dbReference type="RuleBase" id="RU362039"/>
    </source>
</evidence>
<feature type="domain" description="Calcineurin-like phosphoesterase" evidence="5">
    <location>
        <begin position="1"/>
        <end position="146"/>
    </location>
</feature>